<sequence length="605" mass="69709">MSGGWSMALPKPTYFPLEMATMELSKEAPQSGLTKMLSVHVYYRWRPSQCDRCSVFCHKDANCPQQPRPEGRVECGDLPKAIAVDNEEDKEKGMEEESEMGNSYVESDKASMVEFIKEGAVDLGHPMGTDAGAEVRNFVKERCVSLCALLETRVACNNRWDLVIYKVEVEEKTDQVMHCLVHELFCNSSFFCSVIYATNYHINRRELWHNLENFKEKVSNDPWLLMGDFKNFSRIERISHDSNEVVEGQDMVKACVDYYQNLLGIAPLVSSMEGLDDLFQSKVSELHCRNMIREVIKQEVKSVIFYIGDEKAPSPYGFASKFFKAAWIIVGDEVSEAIIDFFMNSAVIALVPKLDRSTDILELLMFREVKLWLHSLKFKDNSRVPASVTFPDIVEGAIMVIKDYLNPIHILFILVVSLLANVFRSLFYVAFPSWPWMCPYSNMLWPTFWVYYDSSGVRNFLWVIKWLSVNFRSGFQWEFRYYTVWPCDGWLNALFEICTEAATIMWELKNCINDYSRQSLSNLICNKGNILPGECEILKTTNHTVIKRVILGKWSSSEDCDALEELKGVAHRAQESSWKHQKQGGTESVGVKGDNWESRWKKNEY</sequence>
<proteinExistence type="predicted"/>
<accession>A0ACC0XFP9</accession>
<organism evidence="1 2">
    <name type="scientific">Pistacia integerrima</name>
    <dbReference type="NCBI Taxonomy" id="434235"/>
    <lineage>
        <taxon>Eukaryota</taxon>
        <taxon>Viridiplantae</taxon>
        <taxon>Streptophyta</taxon>
        <taxon>Embryophyta</taxon>
        <taxon>Tracheophyta</taxon>
        <taxon>Spermatophyta</taxon>
        <taxon>Magnoliopsida</taxon>
        <taxon>eudicotyledons</taxon>
        <taxon>Gunneridae</taxon>
        <taxon>Pentapetalae</taxon>
        <taxon>rosids</taxon>
        <taxon>malvids</taxon>
        <taxon>Sapindales</taxon>
        <taxon>Anacardiaceae</taxon>
        <taxon>Pistacia</taxon>
    </lineage>
</organism>
<gene>
    <name evidence="1" type="ORF">Pint_09761</name>
</gene>
<comment type="caution">
    <text evidence="1">The sequence shown here is derived from an EMBL/GenBank/DDBJ whole genome shotgun (WGS) entry which is preliminary data.</text>
</comment>
<protein>
    <submittedName>
        <fullName evidence="1">Uncharacterized protein</fullName>
    </submittedName>
</protein>
<reference evidence="2" key="1">
    <citation type="journal article" date="2023" name="G3 (Bethesda)">
        <title>Genome assembly and association tests identify interacting loci associated with vigor, precocity, and sex in interspecific pistachio rootstocks.</title>
        <authorList>
            <person name="Palmer W."/>
            <person name="Jacygrad E."/>
            <person name="Sagayaradj S."/>
            <person name="Cavanaugh K."/>
            <person name="Han R."/>
            <person name="Bertier L."/>
            <person name="Beede B."/>
            <person name="Kafkas S."/>
            <person name="Golino D."/>
            <person name="Preece J."/>
            <person name="Michelmore R."/>
        </authorList>
    </citation>
    <scope>NUCLEOTIDE SEQUENCE [LARGE SCALE GENOMIC DNA]</scope>
</reference>
<dbReference type="EMBL" id="CM047747">
    <property type="protein sequence ID" value="KAJ0016433.1"/>
    <property type="molecule type" value="Genomic_DNA"/>
</dbReference>
<evidence type="ECO:0000313" key="2">
    <source>
        <dbReference type="Proteomes" id="UP001163603"/>
    </source>
</evidence>
<name>A0ACC0XFP9_9ROSI</name>
<dbReference type="Proteomes" id="UP001163603">
    <property type="component" value="Chromosome 12"/>
</dbReference>
<evidence type="ECO:0000313" key="1">
    <source>
        <dbReference type="EMBL" id="KAJ0016433.1"/>
    </source>
</evidence>
<keyword evidence="2" id="KW-1185">Reference proteome</keyword>